<dbReference type="PANTHER" id="PTHR13856:SF31">
    <property type="entry name" value="TOM1-LIKE PROTEIN 2"/>
    <property type="match status" value="1"/>
</dbReference>
<dbReference type="Proteomes" id="UP000694558">
    <property type="component" value="Chromosome 19"/>
</dbReference>
<gene>
    <name evidence="8" type="primary">TOM1L2</name>
</gene>
<dbReference type="AlphaFoldDB" id="A0A8D3ATW0"/>
<evidence type="ECO:0000256" key="2">
    <source>
        <dbReference type="ARBA" id="ARBA00022448"/>
    </source>
</evidence>
<dbReference type="InterPro" id="IPR008942">
    <property type="entry name" value="ENTH_VHS"/>
</dbReference>
<feature type="domain" description="GAT" evidence="7">
    <location>
        <begin position="213"/>
        <end position="301"/>
    </location>
</feature>
<reference evidence="8" key="2">
    <citation type="submission" date="2025-08" db="UniProtKB">
        <authorList>
            <consortium name="Ensembl"/>
        </authorList>
    </citation>
    <scope>IDENTIFICATION</scope>
</reference>
<evidence type="ECO:0000256" key="1">
    <source>
        <dbReference type="ARBA" id="ARBA00007708"/>
    </source>
</evidence>
<reference evidence="8" key="1">
    <citation type="submission" date="2023-05" db="EMBL/GenBank/DDBJ databases">
        <title>High-quality long-read genome of Scophthalmus maximus.</title>
        <authorList>
            <person name="Lien S."/>
            <person name="Martinez P."/>
        </authorList>
    </citation>
    <scope>NUCLEOTIDE SEQUENCE [LARGE SCALE GENOMIC DNA]</scope>
</reference>
<dbReference type="PIRSF" id="PIRSF036948">
    <property type="entry name" value="TOM1"/>
    <property type="match status" value="1"/>
</dbReference>
<sequence>MEFLLGNPYSTPVGQCVERATDGGLQNEDWTLNMEICDIINETDEGPKDAMRALKKRLGGNKNYREVMLALTVLETCVKNCGHRFHVQVANRDFIDGILVKIISPKINPPTIVQDKVLSLIQAWADAFRSSPDLTGVVHIYEELKRKGIEFPMADLDALSPIHTPQRGTPEVDPAMINRLQAFTTTQSDAPQNICCAADTGPVLHDPFDPLCFQIARLRSELDIVRGNIKVMSEMLTEMAPGQEEASDLELLQELNRTCRAMQQRVVELISRVSNEEVTEDLLHVNDDLNNIFLRYERYERYRSGRASHNGMLNEATEDNLIDLGPGSPAVVTPRITSTSPSTAIAGLDVGSDSVTGTLSSLSGRNRDDFDMFAQTRSSSLAEQRKNVKYEDPQALGGLASALDVRQQNAGGIPVSQSSVMDDIEDRQLHTTLRKIYLFLSEFDKFLEERAKASDTVGSPPGANPAHPARAPGGSRKKAERTEDALFAL</sequence>
<evidence type="ECO:0000256" key="4">
    <source>
        <dbReference type="PIRNR" id="PIRNR036948"/>
    </source>
</evidence>
<dbReference type="InterPro" id="IPR038425">
    <property type="entry name" value="GAT_sf"/>
</dbReference>
<keyword evidence="2 4" id="KW-0813">Transport</keyword>
<dbReference type="Gene3D" id="1.20.58.160">
    <property type="match status" value="1"/>
</dbReference>
<dbReference type="PROSITE" id="PS50179">
    <property type="entry name" value="VHS"/>
    <property type="match status" value="1"/>
</dbReference>
<dbReference type="GO" id="GO:0005768">
    <property type="term" value="C:endosome"/>
    <property type="evidence" value="ECO:0007669"/>
    <property type="project" value="TreeGrafter"/>
</dbReference>
<proteinExistence type="inferred from homology"/>
<evidence type="ECO:0000313" key="8">
    <source>
        <dbReference type="Ensembl" id="ENSSMAP00000023427.2"/>
    </source>
</evidence>
<comment type="similarity">
    <text evidence="1 4">Belongs to the TOM1 family.</text>
</comment>
<dbReference type="InterPro" id="IPR002014">
    <property type="entry name" value="VHS_dom"/>
</dbReference>
<dbReference type="Pfam" id="PF03127">
    <property type="entry name" value="GAT"/>
    <property type="match status" value="1"/>
</dbReference>
<organism evidence="8 9">
    <name type="scientific">Scophthalmus maximus</name>
    <name type="common">Turbot</name>
    <name type="synonym">Psetta maxima</name>
    <dbReference type="NCBI Taxonomy" id="52904"/>
    <lineage>
        <taxon>Eukaryota</taxon>
        <taxon>Metazoa</taxon>
        <taxon>Chordata</taxon>
        <taxon>Craniata</taxon>
        <taxon>Vertebrata</taxon>
        <taxon>Euteleostomi</taxon>
        <taxon>Actinopterygii</taxon>
        <taxon>Neopterygii</taxon>
        <taxon>Teleostei</taxon>
        <taxon>Neoteleostei</taxon>
        <taxon>Acanthomorphata</taxon>
        <taxon>Carangaria</taxon>
        <taxon>Pleuronectiformes</taxon>
        <taxon>Pleuronectoidei</taxon>
        <taxon>Scophthalmidae</taxon>
        <taxon>Scophthalmus</taxon>
    </lineage>
</organism>
<keyword evidence="3 4" id="KW-0653">Protein transport</keyword>
<evidence type="ECO:0000259" key="6">
    <source>
        <dbReference type="PROSITE" id="PS50179"/>
    </source>
</evidence>
<dbReference type="GO" id="GO:0035091">
    <property type="term" value="F:phosphatidylinositol binding"/>
    <property type="evidence" value="ECO:0007669"/>
    <property type="project" value="InterPro"/>
</dbReference>
<evidence type="ECO:0000256" key="3">
    <source>
        <dbReference type="ARBA" id="ARBA00022927"/>
    </source>
</evidence>
<dbReference type="Gene3D" id="1.25.40.90">
    <property type="match status" value="1"/>
</dbReference>
<evidence type="ECO:0000256" key="5">
    <source>
        <dbReference type="SAM" id="MobiDB-lite"/>
    </source>
</evidence>
<dbReference type="GO" id="GO:0043130">
    <property type="term" value="F:ubiquitin binding"/>
    <property type="evidence" value="ECO:0007669"/>
    <property type="project" value="InterPro"/>
</dbReference>
<evidence type="ECO:0000259" key="7">
    <source>
        <dbReference type="PROSITE" id="PS50909"/>
    </source>
</evidence>
<feature type="compositionally biased region" description="Basic and acidic residues" evidence="5">
    <location>
        <begin position="480"/>
        <end position="489"/>
    </location>
</feature>
<dbReference type="SUPFAM" id="SSF89009">
    <property type="entry name" value="GAT-like domain"/>
    <property type="match status" value="1"/>
</dbReference>
<dbReference type="GO" id="GO:0007165">
    <property type="term" value="P:signal transduction"/>
    <property type="evidence" value="ECO:0007669"/>
    <property type="project" value="TreeGrafter"/>
</dbReference>
<dbReference type="InterPro" id="IPR004152">
    <property type="entry name" value="GAT_dom"/>
</dbReference>
<dbReference type="GO" id="GO:0016020">
    <property type="term" value="C:membrane"/>
    <property type="evidence" value="ECO:0007669"/>
    <property type="project" value="TreeGrafter"/>
</dbReference>
<dbReference type="GO" id="GO:0015031">
    <property type="term" value="P:protein transport"/>
    <property type="evidence" value="ECO:0007669"/>
    <property type="project" value="UniProtKB-UniRule"/>
</dbReference>
<dbReference type="InterPro" id="IPR014645">
    <property type="entry name" value="TOM1"/>
</dbReference>
<dbReference type="Pfam" id="PF00790">
    <property type="entry name" value="VHS"/>
    <property type="match status" value="1"/>
</dbReference>
<evidence type="ECO:0000313" key="9">
    <source>
        <dbReference type="Proteomes" id="UP000694558"/>
    </source>
</evidence>
<dbReference type="Ensembl" id="ENSSMAT00000023694.2">
    <property type="protein sequence ID" value="ENSSMAP00000023427.2"/>
    <property type="gene ID" value="ENSSMAG00000014187.2"/>
</dbReference>
<feature type="region of interest" description="Disordered" evidence="5">
    <location>
        <begin position="452"/>
        <end position="489"/>
    </location>
</feature>
<dbReference type="FunFam" id="1.25.40.90:FF:000003">
    <property type="entry name" value="TOM1-like protein 2 isoform X1"/>
    <property type="match status" value="1"/>
</dbReference>
<dbReference type="PROSITE" id="PS50909">
    <property type="entry name" value="GAT"/>
    <property type="match status" value="1"/>
</dbReference>
<dbReference type="PANTHER" id="PTHR13856">
    <property type="entry name" value="VHS DOMAIN CONTAINING PROTEIN FAMILY"/>
    <property type="match status" value="1"/>
</dbReference>
<accession>A0A8D3ATW0</accession>
<dbReference type="GeneTree" id="ENSGT00940000156940"/>
<protein>
    <submittedName>
        <fullName evidence="8">Target of myb1 like 2 membrane trafficking protein</fullName>
    </submittedName>
</protein>
<dbReference type="SUPFAM" id="SSF48464">
    <property type="entry name" value="ENTH/VHS domain"/>
    <property type="match status" value="1"/>
</dbReference>
<dbReference type="FunFam" id="1.20.58.160:FF:000001">
    <property type="entry name" value="TOM1-like protein 2 isoform X1"/>
    <property type="match status" value="1"/>
</dbReference>
<dbReference type="SMART" id="SM00288">
    <property type="entry name" value="VHS"/>
    <property type="match status" value="1"/>
</dbReference>
<dbReference type="GO" id="GO:0030276">
    <property type="term" value="F:clathrin binding"/>
    <property type="evidence" value="ECO:0007669"/>
    <property type="project" value="TreeGrafter"/>
</dbReference>
<feature type="domain" description="VHS" evidence="6">
    <location>
        <begin position="20"/>
        <end position="152"/>
    </location>
</feature>
<name>A0A8D3ATW0_SCOMX</name>